<feature type="compositionally biased region" description="Polar residues" evidence="1">
    <location>
        <begin position="211"/>
        <end position="230"/>
    </location>
</feature>
<dbReference type="Proteomes" id="UP000054007">
    <property type="component" value="Unassembled WGS sequence"/>
</dbReference>
<dbReference type="SUPFAM" id="SSF55394">
    <property type="entry name" value="Bactericidal permeability-increasing protein, BPI"/>
    <property type="match status" value="1"/>
</dbReference>
<organism evidence="4 5">
    <name type="scientific">Cylindrobasidium torrendii FP15055 ss-10</name>
    <dbReference type="NCBI Taxonomy" id="1314674"/>
    <lineage>
        <taxon>Eukaryota</taxon>
        <taxon>Fungi</taxon>
        <taxon>Dikarya</taxon>
        <taxon>Basidiomycota</taxon>
        <taxon>Agaricomycotina</taxon>
        <taxon>Agaricomycetes</taxon>
        <taxon>Agaricomycetidae</taxon>
        <taxon>Agaricales</taxon>
        <taxon>Marasmiineae</taxon>
        <taxon>Physalacriaceae</taxon>
        <taxon>Cylindrobasidium</taxon>
    </lineage>
</organism>
<feature type="region of interest" description="Disordered" evidence="1">
    <location>
        <begin position="1"/>
        <end position="26"/>
    </location>
</feature>
<feature type="domain" description="HAM1-like C-terminal" evidence="2">
    <location>
        <begin position="667"/>
        <end position="810"/>
    </location>
</feature>
<dbReference type="Pfam" id="PF14613">
    <property type="entry name" value="HAM1_C"/>
    <property type="match status" value="1"/>
</dbReference>
<feature type="region of interest" description="Disordered" evidence="1">
    <location>
        <begin position="199"/>
        <end position="249"/>
    </location>
</feature>
<dbReference type="STRING" id="1314674.A0A0D7B8I2"/>
<sequence>MSLPPAPQDLSAHPAKGSVIDPVNKEAKDADVQRKIKLYNAINAIRDSRLPSNKQLDAWLDYAITHPPLDISDLSKDGQGLVHDVQDILKTLRSLIQEKNGDELIQEWIWGTRVVDGQTFAGGVKGKGAETIPDKDKVKEDASTASQHVRSLVHLVLTNGEFRKLISDFSVVARDLAARGAVKAAENIRPNQEQLERVDEAAKADHFHQEAATSTSSPIGQSAGTQTSVPGTREVVGQPQTVDQAKVEADNAKLEAERLKEAAKEEVRDVVDRNGDVDSQEAKGKVAGLFNRVKEAIPQAHKDKANDQFTRGKEFLADEYFPKERREQWIYRAKKVLIECQRHPDYQESITWLLDFAEEYVRHGQNIAEGHAAGVGEVSKDPALDRTLGDLRTIVERSPGGKTLELIKDPLDALVDDARRDPELRRWFAEGRDWLRDVLLKTGYVLEPASGNAFDRWVDNGKAYYGEEGKYREHFNRLFDGAGTFVKGIGEDPGNRRFGSDWAKLTRDLLFASDGQLVFKKDLWTDIRKVVVPMLIEKVGYVPIPRIEYTDDSIDLVVENLTLSGRNLFPNVVGIEAHNYVKFSPYAKVQDGLDENKHEIKLTFDQIQADMRDVAFYFSKKSGIPKLKDSGLADVVLGGSGLSATVHLISSSTTDPTSIFTIKKVHVKVDTLKFSIRDSKHDFLYKTLKPLATGLVKKQIEKAVGDAIRTGFEYVDGLLVTARQRMDEEKAKEDGLGRTGVLKETFSHKKAEAEETASSVSRSSSQFKVVSNKRESLLANKGHPSGWVNRVEKPKEGGDTWKSELFDIQPVQKL</sequence>
<feature type="domain" description="HAM1-like N-terminal" evidence="3">
    <location>
        <begin position="14"/>
        <end position="654"/>
    </location>
</feature>
<evidence type="ECO:0000259" key="3">
    <source>
        <dbReference type="Pfam" id="PF19343"/>
    </source>
</evidence>
<dbReference type="InterPro" id="IPR017943">
    <property type="entry name" value="Bactericidal_perm-incr_a/b_dom"/>
</dbReference>
<feature type="region of interest" description="Disordered" evidence="1">
    <location>
        <begin position="780"/>
        <end position="802"/>
    </location>
</feature>
<dbReference type="InterPro" id="IPR027842">
    <property type="entry name" value="HAM1-like_C"/>
</dbReference>
<dbReference type="InterPro" id="IPR045967">
    <property type="entry name" value="HAM1-like_N"/>
</dbReference>
<dbReference type="GO" id="GO:0008289">
    <property type="term" value="F:lipid binding"/>
    <property type="evidence" value="ECO:0007669"/>
    <property type="project" value="InterPro"/>
</dbReference>
<dbReference type="OrthoDB" id="19394at2759"/>
<accession>A0A0D7B8I2</accession>
<proteinExistence type="predicted"/>
<dbReference type="Pfam" id="PF19343">
    <property type="entry name" value="HAM1_N"/>
    <property type="match status" value="1"/>
</dbReference>
<dbReference type="AlphaFoldDB" id="A0A0D7B8I2"/>
<dbReference type="PANTHER" id="PTHR31138:SF1">
    <property type="entry name" value="PDZ DOMAIN-CONTAINING PROTEIN"/>
    <property type="match status" value="1"/>
</dbReference>
<evidence type="ECO:0000313" key="4">
    <source>
        <dbReference type="EMBL" id="KIY66782.1"/>
    </source>
</evidence>
<protein>
    <submittedName>
        <fullName evidence="4">Uncharacterized protein</fullName>
    </submittedName>
</protein>
<dbReference type="PANTHER" id="PTHR31138">
    <property type="entry name" value="CHROMOSOME 19, WHOLE GENOME SHOTGUN SEQUENCE"/>
    <property type="match status" value="1"/>
</dbReference>
<gene>
    <name evidence="4" type="ORF">CYLTODRAFT_444462</name>
</gene>
<evidence type="ECO:0000259" key="2">
    <source>
        <dbReference type="Pfam" id="PF14613"/>
    </source>
</evidence>
<dbReference type="Gene3D" id="3.15.10.10">
    <property type="entry name" value="Bactericidal permeability-increasing protein, domain 1"/>
    <property type="match status" value="1"/>
</dbReference>
<feature type="compositionally biased region" description="Basic and acidic residues" evidence="1">
    <location>
        <begin position="199"/>
        <end position="209"/>
    </location>
</feature>
<name>A0A0D7B8I2_9AGAR</name>
<keyword evidence="5" id="KW-1185">Reference proteome</keyword>
<reference evidence="4 5" key="1">
    <citation type="journal article" date="2015" name="Fungal Genet. Biol.">
        <title>Evolution of novel wood decay mechanisms in Agaricales revealed by the genome sequences of Fistulina hepatica and Cylindrobasidium torrendii.</title>
        <authorList>
            <person name="Floudas D."/>
            <person name="Held B.W."/>
            <person name="Riley R."/>
            <person name="Nagy L.G."/>
            <person name="Koehler G."/>
            <person name="Ransdell A.S."/>
            <person name="Younus H."/>
            <person name="Chow J."/>
            <person name="Chiniquy J."/>
            <person name="Lipzen A."/>
            <person name="Tritt A."/>
            <person name="Sun H."/>
            <person name="Haridas S."/>
            <person name="LaButti K."/>
            <person name="Ohm R.A."/>
            <person name="Kues U."/>
            <person name="Blanchette R.A."/>
            <person name="Grigoriev I.V."/>
            <person name="Minto R.E."/>
            <person name="Hibbett D.S."/>
        </authorList>
    </citation>
    <scope>NUCLEOTIDE SEQUENCE [LARGE SCALE GENOMIC DNA]</scope>
    <source>
        <strain evidence="4 5">FP15055 ss-10</strain>
    </source>
</reference>
<dbReference type="EMBL" id="KN880544">
    <property type="protein sequence ID" value="KIY66782.1"/>
    <property type="molecule type" value="Genomic_DNA"/>
</dbReference>
<evidence type="ECO:0000256" key="1">
    <source>
        <dbReference type="SAM" id="MobiDB-lite"/>
    </source>
</evidence>
<evidence type="ECO:0000313" key="5">
    <source>
        <dbReference type="Proteomes" id="UP000054007"/>
    </source>
</evidence>
<feature type="compositionally biased region" description="Basic and acidic residues" evidence="1">
    <location>
        <begin position="790"/>
        <end position="802"/>
    </location>
</feature>